<name>A0A7R9CY97_TIMCR</name>
<keyword evidence="3 5" id="KW-1133">Transmembrane helix</keyword>
<gene>
    <name evidence="8" type="ORF">TCEB3V08_LOCUS7168</name>
</gene>
<comment type="subcellular location">
    <subcellularLocation>
        <location evidence="1">Membrane</location>
        <topology evidence="1">Multi-pass membrane protein</topology>
    </subcellularLocation>
</comment>
<feature type="transmembrane region" description="Helical" evidence="5">
    <location>
        <begin position="546"/>
        <end position="567"/>
    </location>
</feature>
<feature type="transmembrane region" description="Helical" evidence="5">
    <location>
        <begin position="474"/>
        <end position="502"/>
    </location>
</feature>
<proteinExistence type="predicted"/>
<dbReference type="Pfam" id="PF23321">
    <property type="entry name" value="R1_ABCA1"/>
    <property type="match status" value="1"/>
</dbReference>
<dbReference type="EMBL" id="OC318956">
    <property type="protein sequence ID" value="CAD7403790.1"/>
    <property type="molecule type" value="Genomic_DNA"/>
</dbReference>
<protein>
    <submittedName>
        <fullName evidence="8">Uncharacterized protein</fullName>
    </submittedName>
</protein>
<evidence type="ECO:0000256" key="4">
    <source>
        <dbReference type="ARBA" id="ARBA00023136"/>
    </source>
</evidence>
<feature type="transmembrane region" description="Helical" evidence="5">
    <location>
        <begin position="514"/>
        <end position="534"/>
    </location>
</feature>
<dbReference type="AlphaFoldDB" id="A0A7R9CY97"/>
<dbReference type="InterPro" id="IPR013525">
    <property type="entry name" value="ABC2_TM"/>
</dbReference>
<feature type="transmembrane region" description="Helical" evidence="5">
    <location>
        <begin position="433"/>
        <end position="453"/>
    </location>
</feature>
<evidence type="ECO:0000256" key="2">
    <source>
        <dbReference type="ARBA" id="ARBA00022692"/>
    </source>
</evidence>
<dbReference type="GO" id="GO:0005319">
    <property type="term" value="F:lipid transporter activity"/>
    <property type="evidence" value="ECO:0007669"/>
    <property type="project" value="TreeGrafter"/>
</dbReference>
<dbReference type="GO" id="GO:0016020">
    <property type="term" value="C:membrane"/>
    <property type="evidence" value="ECO:0007669"/>
    <property type="project" value="UniProtKB-SubCell"/>
</dbReference>
<accession>A0A7R9CY97</accession>
<evidence type="ECO:0000256" key="3">
    <source>
        <dbReference type="ARBA" id="ARBA00022989"/>
    </source>
</evidence>
<evidence type="ECO:0000256" key="5">
    <source>
        <dbReference type="SAM" id="Phobius"/>
    </source>
</evidence>
<feature type="transmembrane region" description="Helical" evidence="5">
    <location>
        <begin position="726"/>
        <end position="748"/>
    </location>
</feature>
<organism evidence="8">
    <name type="scientific">Timema cristinae</name>
    <name type="common">Walking stick</name>
    <dbReference type="NCBI Taxonomy" id="61476"/>
    <lineage>
        <taxon>Eukaryota</taxon>
        <taxon>Metazoa</taxon>
        <taxon>Ecdysozoa</taxon>
        <taxon>Arthropoda</taxon>
        <taxon>Hexapoda</taxon>
        <taxon>Insecta</taxon>
        <taxon>Pterygota</taxon>
        <taxon>Neoptera</taxon>
        <taxon>Polyneoptera</taxon>
        <taxon>Phasmatodea</taxon>
        <taxon>Timematodea</taxon>
        <taxon>Timematoidea</taxon>
        <taxon>Timematidae</taxon>
        <taxon>Timema</taxon>
    </lineage>
</organism>
<dbReference type="PANTHER" id="PTHR19229">
    <property type="entry name" value="ATP-BINDING CASSETTE TRANSPORTER SUBFAMILY A ABCA"/>
    <property type="match status" value="1"/>
</dbReference>
<evidence type="ECO:0000313" key="8">
    <source>
        <dbReference type="EMBL" id="CAD7403790.1"/>
    </source>
</evidence>
<dbReference type="InterPro" id="IPR056264">
    <property type="entry name" value="R2_ABCA1-4-like"/>
</dbReference>
<reference evidence="8" key="1">
    <citation type="submission" date="2020-11" db="EMBL/GenBank/DDBJ databases">
        <authorList>
            <person name="Tran Van P."/>
        </authorList>
    </citation>
    <scope>NUCLEOTIDE SEQUENCE</scope>
</reference>
<dbReference type="InterPro" id="IPR026082">
    <property type="entry name" value="ABCA"/>
</dbReference>
<dbReference type="GO" id="GO:0140359">
    <property type="term" value="F:ABC-type transporter activity"/>
    <property type="evidence" value="ECO:0007669"/>
    <property type="project" value="InterPro"/>
</dbReference>
<evidence type="ECO:0000259" key="7">
    <source>
        <dbReference type="Pfam" id="PF23321"/>
    </source>
</evidence>
<dbReference type="PANTHER" id="PTHR19229:SF250">
    <property type="entry name" value="ABC TRANSPORTER DOMAIN-CONTAINING PROTEIN-RELATED"/>
    <property type="match status" value="1"/>
</dbReference>
<evidence type="ECO:0000256" key="1">
    <source>
        <dbReference type="ARBA" id="ARBA00004141"/>
    </source>
</evidence>
<feature type="domain" description="ABCA1-4-like C-terminal R2 regulatory" evidence="7">
    <location>
        <begin position="60"/>
        <end position="132"/>
    </location>
</feature>
<keyword evidence="4 5" id="KW-0472">Membrane</keyword>
<sequence>MIVKEGAMCRQVEWESIKEKNTLSTPHQELNPNLPVTNDLVHCYSDAMDCVQPLMRVLVGAGYHLKLMKQDLCHTQKVTRLVQKQVPGSALKSDLGSELWYNLPCDQTGKFPALFDSLETNKERLGVCEMSVAVTTLEEVFIRNEKDKWVSAGSTTTAGYFCQKNHVYDKKLAISLVHEWLWSISKRGPLICCLSIPVVRSCIQQGYEPLLDVVCGWVRSFRVLCTVTSTILTTIMSGEHPPSSYVKEPALTLSLRYYNISTVPYSVMTGVPGLLVSTYRHLVGFEPIPPGESVSSLILDIGKENIKEYMNNIVIGAEFNTSKTRDIVVVNAMYGSTVHHAAPLSLNVINNALVKYLMASDEYSITTTNHPLPDLQLYSSQACGLVHLAMSLGSRARFSGVTLGIFSFKGNDPNSHQGLLPDLSSTPDIRTTIYWSLLVPLGLFFFLGFVIAFPLEEKVNKMKQLQIMAGVSPFYYWFICFLVDYFIYLLTSVLMVVSIYICDTLNIYKQSVELGVFFLMIVLYGLSGIPYAYIFTYFKKSATDGFCHYIFSSVLIGVTILYCSFVYKLLRWMKYLLWFLPHICLSRGLNMFSAQVVKNIRCKQLKDDKTSLCTLDPFHLCCSKSQQALKLYNTVMTTLSGFLEELRVGLTLNNSNKVVVVVGYNKGLCCCSLDVGDRQRFLCCDPILVSWLVILESNFDDSSSKRHFAYLEFPHENNENGIGLEVLFLALNSVLYVGLIMLAEYGVIHKIRKVFRKSQLSNIKSDCEMDEDVVKEQIRVKKHIHGKKPLFYKYQY</sequence>
<feature type="domain" description="ABC-2 type transporter transmembrane" evidence="6">
    <location>
        <begin position="328"/>
        <end position="589"/>
    </location>
</feature>
<dbReference type="Pfam" id="PF12698">
    <property type="entry name" value="ABC2_membrane_3"/>
    <property type="match status" value="1"/>
</dbReference>
<evidence type="ECO:0000259" key="6">
    <source>
        <dbReference type="Pfam" id="PF12698"/>
    </source>
</evidence>
<keyword evidence="2 5" id="KW-0812">Transmembrane</keyword>